<evidence type="ECO:0008006" key="3">
    <source>
        <dbReference type="Google" id="ProtNLM"/>
    </source>
</evidence>
<gene>
    <name evidence="1" type="ORF">ABS768_11375</name>
</gene>
<organism evidence="1 2">
    <name type="scientific">Flavobacterium rhizophilum</name>
    <dbReference type="NCBI Taxonomy" id="3163296"/>
    <lineage>
        <taxon>Bacteria</taxon>
        <taxon>Pseudomonadati</taxon>
        <taxon>Bacteroidota</taxon>
        <taxon>Flavobacteriia</taxon>
        <taxon>Flavobacteriales</taxon>
        <taxon>Flavobacteriaceae</taxon>
        <taxon>Flavobacterium</taxon>
    </lineage>
</organism>
<dbReference type="RefSeq" id="WP_408075084.1">
    <property type="nucleotide sequence ID" value="NZ_JBELQB010000008.1"/>
</dbReference>
<protein>
    <recommendedName>
        <fullName evidence="3">RiboL-PSP-HEPN domain-containing protein</fullName>
    </recommendedName>
</protein>
<evidence type="ECO:0000313" key="1">
    <source>
        <dbReference type="EMBL" id="MFL9838103.1"/>
    </source>
</evidence>
<name>A0ABW8YDJ9_9FLAO</name>
<accession>A0ABW8YDJ9</accession>
<evidence type="ECO:0000313" key="2">
    <source>
        <dbReference type="Proteomes" id="UP001629059"/>
    </source>
</evidence>
<reference evidence="1 2" key="1">
    <citation type="submission" date="2024-06" db="EMBL/GenBank/DDBJ databases">
        <authorList>
            <person name="Kaempfer P."/>
            <person name="Viver T."/>
        </authorList>
    </citation>
    <scope>NUCLEOTIDE SEQUENCE [LARGE SCALE GENOMIC DNA]</scope>
    <source>
        <strain evidence="1 2">ST-75</strain>
    </source>
</reference>
<proteinExistence type="predicted"/>
<comment type="caution">
    <text evidence="1">The sequence shown here is derived from an EMBL/GenBank/DDBJ whole genome shotgun (WGS) entry which is preliminary data.</text>
</comment>
<sequence length="255" mass="29734">MKINDNDLDKVIMVLNEIEDLLPYIEKSPFVCTLSAYYNFILKIEALNKDIQQIESGYTLRVLLRVSIEHFIVAYYILYKYMLKNTDSTGEDYYGCYRISESLKRNMYDLGTEGILQGIDKNANLSNLKKKLGAKDIDFKQSDVDEIHTIAGQFGIKKIQSFILKNRLPGNFFHDVNKTVIPDFLSLYNRLSSYIHGGPSAEDEFNNKIIDIAKDKEWNKTLFFLTIVNFFILLTSIDEKFDYLRQHIKIPDYNQ</sequence>
<dbReference type="Proteomes" id="UP001629059">
    <property type="component" value="Unassembled WGS sequence"/>
</dbReference>
<keyword evidence="2" id="KW-1185">Reference proteome</keyword>
<dbReference type="EMBL" id="JBELQB010000008">
    <property type="protein sequence ID" value="MFL9838103.1"/>
    <property type="molecule type" value="Genomic_DNA"/>
</dbReference>